<accession>A0A2S1SZ63</accession>
<feature type="region of interest" description="Disordered" evidence="1">
    <location>
        <begin position="1"/>
        <end position="32"/>
    </location>
</feature>
<feature type="compositionally biased region" description="Pro residues" evidence="1">
    <location>
        <begin position="1"/>
        <end position="19"/>
    </location>
</feature>
<reference evidence="2 3" key="1">
    <citation type="submission" date="2018-05" db="EMBL/GenBank/DDBJ databases">
        <title>Complete genome sequence of sponge-derived Streptomyces sp. HNM0039.</title>
        <authorList>
            <person name="Huang X."/>
            <person name="Zhou S."/>
        </authorList>
    </citation>
    <scope>NUCLEOTIDE SEQUENCE [LARGE SCALE GENOMIC DNA]</scope>
    <source>
        <strain evidence="2 3">HNM0039</strain>
    </source>
</reference>
<dbReference type="AlphaFoldDB" id="A0A2S1SZ63"/>
<evidence type="ECO:0000313" key="2">
    <source>
        <dbReference type="EMBL" id="AWI31703.1"/>
    </source>
</evidence>
<organism evidence="2 3">
    <name type="scientific">Streptomyces tirandamycinicus</name>
    <dbReference type="NCBI Taxonomy" id="2174846"/>
    <lineage>
        <taxon>Bacteria</taxon>
        <taxon>Bacillati</taxon>
        <taxon>Actinomycetota</taxon>
        <taxon>Actinomycetes</taxon>
        <taxon>Kitasatosporales</taxon>
        <taxon>Streptomycetaceae</taxon>
        <taxon>Streptomyces</taxon>
    </lineage>
</organism>
<evidence type="ECO:0000256" key="1">
    <source>
        <dbReference type="SAM" id="MobiDB-lite"/>
    </source>
</evidence>
<sequence>MARPQSPVPSPESPVPSPESPVRSLRSRVRGTGVRAPGVRRAACGLRCAVCGVRTVACGVCRALCRVLCGGMRQSGGCGRLPHVCHGRSRSVVVDWTAPDTTPYAASQQAHPNAVSPRKDE</sequence>
<evidence type="ECO:0000313" key="3">
    <source>
        <dbReference type="Proteomes" id="UP000244900"/>
    </source>
</evidence>
<protein>
    <submittedName>
        <fullName evidence="2">Uncharacterized protein</fullName>
    </submittedName>
</protein>
<proteinExistence type="predicted"/>
<dbReference type="Proteomes" id="UP000244900">
    <property type="component" value="Chromosome"/>
</dbReference>
<dbReference type="EMBL" id="CP029188">
    <property type="protein sequence ID" value="AWI31703.1"/>
    <property type="molecule type" value="Genomic_DNA"/>
</dbReference>
<gene>
    <name evidence="2" type="ORF">DDW44_25160</name>
</gene>
<feature type="region of interest" description="Disordered" evidence="1">
    <location>
        <begin position="102"/>
        <end position="121"/>
    </location>
</feature>
<keyword evidence="3" id="KW-1185">Reference proteome</keyword>
<dbReference type="KEGG" id="stir:DDW44_25160"/>
<name>A0A2S1SZ63_9ACTN</name>